<dbReference type="CDD" id="cd06222">
    <property type="entry name" value="RNase_H_like"/>
    <property type="match status" value="1"/>
</dbReference>
<protein>
    <recommendedName>
        <fullName evidence="1">RNase H type-1 domain-containing protein</fullName>
    </recommendedName>
</protein>
<dbReference type="EMBL" id="VEPZ02001324">
    <property type="protein sequence ID" value="KAE8680528.1"/>
    <property type="molecule type" value="Genomic_DNA"/>
</dbReference>
<dbReference type="InterPro" id="IPR044730">
    <property type="entry name" value="RNase_H-like_dom_plant"/>
</dbReference>
<dbReference type="Gene3D" id="3.30.420.10">
    <property type="entry name" value="Ribonuclease H-like superfamily/Ribonuclease H"/>
    <property type="match status" value="1"/>
</dbReference>
<dbReference type="Pfam" id="PF13456">
    <property type="entry name" value="RVT_3"/>
    <property type="match status" value="1"/>
</dbReference>
<evidence type="ECO:0000313" key="3">
    <source>
        <dbReference type="Proteomes" id="UP000436088"/>
    </source>
</evidence>
<dbReference type="InterPro" id="IPR012337">
    <property type="entry name" value="RNaseH-like_sf"/>
</dbReference>
<comment type="caution">
    <text evidence="2">The sequence shown here is derived from an EMBL/GenBank/DDBJ whole genome shotgun (WGS) entry which is preliminary data.</text>
</comment>
<accession>A0A6A2YMG8</accession>
<dbReference type="AlphaFoldDB" id="A0A6A2YMG8"/>
<dbReference type="Proteomes" id="UP000436088">
    <property type="component" value="Unassembled WGS sequence"/>
</dbReference>
<organism evidence="2 3">
    <name type="scientific">Hibiscus syriacus</name>
    <name type="common">Rose of Sharon</name>
    <dbReference type="NCBI Taxonomy" id="106335"/>
    <lineage>
        <taxon>Eukaryota</taxon>
        <taxon>Viridiplantae</taxon>
        <taxon>Streptophyta</taxon>
        <taxon>Embryophyta</taxon>
        <taxon>Tracheophyta</taxon>
        <taxon>Spermatophyta</taxon>
        <taxon>Magnoliopsida</taxon>
        <taxon>eudicotyledons</taxon>
        <taxon>Gunneridae</taxon>
        <taxon>Pentapetalae</taxon>
        <taxon>rosids</taxon>
        <taxon>malvids</taxon>
        <taxon>Malvales</taxon>
        <taxon>Malvaceae</taxon>
        <taxon>Malvoideae</taxon>
        <taxon>Hibiscus</taxon>
    </lineage>
</organism>
<keyword evidence="3" id="KW-1185">Reference proteome</keyword>
<dbReference type="GO" id="GO:0003676">
    <property type="term" value="F:nucleic acid binding"/>
    <property type="evidence" value="ECO:0007669"/>
    <property type="project" value="InterPro"/>
</dbReference>
<dbReference type="SUPFAM" id="SSF53098">
    <property type="entry name" value="Ribonuclease H-like"/>
    <property type="match status" value="1"/>
</dbReference>
<evidence type="ECO:0000313" key="2">
    <source>
        <dbReference type="EMBL" id="KAE8680528.1"/>
    </source>
</evidence>
<evidence type="ECO:0000259" key="1">
    <source>
        <dbReference type="Pfam" id="PF13456"/>
    </source>
</evidence>
<dbReference type="GO" id="GO:0004523">
    <property type="term" value="F:RNA-DNA hybrid ribonuclease activity"/>
    <property type="evidence" value="ECO:0007669"/>
    <property type="project" value="InterPro"/>
</dbReference>
<dbReference type="InterPro" id="IPR002156">
    <property type="entry name" value="RNaseH_domain"/>
</dbReference>
<dbReference type="PANTHER" id="PTHR47723">
    <property type="entry name" value="OS05G0353850 PROTEIN"/>
    <property type="match status" value="1"/>
</dbReference>
<dbReference type="InterPro" id="IPR036397">
    <property type="entry name" value="RNaseH_sf"/>
</dbReference>
<sequence length="136" mass="14908">MNVDVAVIGSGRMTEIDGVLRDHSGVCLVRFSRSIGSSDPTSAKLIAILEASQIMLGLENEYRNMLQIESNSKLVVKWVNNPYLSPPACADLLREELRRTLLGVMEGCRFLGDFQAATCTWIAGEGTAVLVLHRKT</sequence>
<proteinExistence type="predicted"/>
<gene>
    <name evidence="2" type="ORF">F3Y22_tig00111387pilonHSYRG00040</name>
</gene>
<reference evidence="2" key="1">
    <citation type="submission" date="2019-09" db="EMBL/GenBank/DDBJ databases">
        <title>Draft genome information of white flower Hibiscus syriacus.</title>
        <authorList>
            <person name="Kim Y.-M."/>
        </authorList>
    </citation>
    <scope>NUCLEOTIDE SEQUENCE [LARGE SCALE GENOMIC DNA]</scope>
    <source>
        <strain evidence="2">YM2019G1</strain>
    </source>
</reference>
<dbReference type="PANTHER" id="PTHR47723:SF22">
    <property type="entry name" value="RNASE H TYPE-1 DOMAIN-CONTAINING PROTEIN"/>
    <property type="match status" value="1"/>
</dbReference>
<dbReference type="InterPro" id="IPR053151">
    <property type="entry name" value="RNase_H-like"/>
</dbReference>
<feature type="domain" description="RNase H type-1" evidence="1">
    <location>
        <begin position="2"/>
        <end position="82"/>
    </location>
</feature>
<name>A0A6A2YMG8_HIBSY</name>